<dbReference type="Proteomes" id="UP001516400">
    <property type="component" value="Unassembled WGS sequence"/>
</dbReference>
<dbReference type="AlphaFoldDB" id="A0ABD2P6K6"/>
<proteinExistence type="predicted"/>
<feature type="region of interest" description="Disordered" evidence="1">
    <location>
        <begin position="69"/>
        <end position="97"/>
    </location>
</feature>
<evidence type="ECO:0000256" key="1">
    <source>
        <dbReference type="SAM" id="MobiDB-lite"/>
    </source>
</evidence>
<feature type="compositionally biased region" description="Polar residues" evidence="1">
    <location>
        <begin position="69"/>
        <end position="78"/>
    </location>
</feature>
<evidence type="ECO:0000313" key="2">
    <source>
        <dbReference type="EMBL" id="KAL3286307.1"/>
    </source>
</evidence>
<keyword evidence="3" id="KW-1185">Reference proteome</keyword>
<reference evidence="2 3" key="1">
    <citation type="journal article" date="2021" name="BMC Biol.">
        <title>Horizontally acquired antibacterial genes associated with adaptive radiation of ladybird beetles.</title>
        <authorList>
            <person name="Li H.S."/>
            <person name="Tang X.F."/>
            <person name="Huang Y.H."/>
            <person name="Xu Z.Y."/>
            <person name="Chen M.L."/>
            <person name="Du X.Y."/>
            <person name="Qiu B.Y."/>
            <person name="Chen P.T."/>
            <person name="Zhang W."/>
            <person name="Slipinski A."/>
            <person name="Escalona H.E."/>
            <person name="Waterhouse R.M."/>
            <person name="Zwick A."/>
            <person name="Pang H."/>
        </authorList>
    </citation>
    <scope>NUCLEOTIDE SEQUENCE [LARGE SCALE GENOMIC DNA]</scope>
    <source>
        <strain evidence="2">SYSU2018</strain>
    </source>
</reference>
<comment type="caution">
    <text evidence="2">The sequence shown here is derived from an EMBL/GenBank/DDBJ whole genome shotgun (WGS) entry which is preliminary data.</text>
</comment>
<gene>
    <name evidence="2" type="ORF">HHI36_000816</name>
</gene>
<protein>
    <submittedName>
        <fullName evidence="2">Uncharacterized protein</fullName>
    </submittedName>
</protein>
<name>A0ABD2P6K6_9CUCU</name>
<sequence>MENCNLQKNKERRTDLNTWENKVNQYTSSQATHAAKIQHTNRSFNSSNILKKSTTTGITNVSSGTKYLSIDHTSQNKDGGSPSRKRKQDGPIIGGTAASDLTSDFLGKTHLHLDWALHWPGLKN</sequence>
<accession>A0ABD2P6K6</accession>
<organism evidence="2 3">
    <name type="scientific">Cryptolaemus montrouzieri</name>
    <dbReference type="NCBI Taxonomy" id="559131"/>
    <lineage>
        <taxon>Eukaryota</taxon>
        <taxon>Metazoa</taxon>
        <taxon>Ecdysozoa</taxon>
        <taxon>Arthropoda</taxon>
        <taxon>Hexapoda</taxon>
        <taxon>Insecta</taxon>
        <taxon>Pterygota</taxon>
        <taxon>Neoptera</taxon>
        <taxon>Endopterygota</taxon>
        <taxon>Coleoptera</taxon>
        <taxon>Polyphaga</taxon>
        <taxon>Cucujiformia</taxon>
        <taxon>Coccinelloidea</taxon>
        <taxon>Coccinellidae</taxon>
        <taxon>Scymninae</taxon>
        <taxon>Scymnini</taxon>
        <taxon>Cryptolaemus</taxon>
    </lineage>
</organism>
<evidence type="ECO:0000313" key="3">
    <source>
        <dbReference type="Proteomes" id="UP001516400"/>
    </source>
</evidence>
<dbReference type="EMBL" id="JABFTP020000185">
    <property type="protein sequence ID" value="KAL3286307.1"/>
    <property type="molecule type" value="Genomic_DNA"/>
</dbReference>